<name>A0A0H1RC46_9HYPH</name>
<reference evidence="2 3" key="1">
    <citation type="submission" date="2015-05" db="EMBL/GenBank/DDBJ databases">
        <title>Draft genome sequence of Microvirga vignae strain BR3299, a novel nitrogen fixing bacteria isolated from Brazil semi-aired region.</title>
        <authorList>
            <person name="Zilli J.E."/>
            <person name="Passos S.R."/>
            <person name="Leite J."/>
            <person name="Baldani J.I."/>
            <person name="Xavier G.R."/>
            <person name="Rumjaneck N.G."/>
            <person name="Simoes-Araujo J.L."/>
        </authorList>
    </citation>
    <scope>NUCLEOTIDE SEQUENCE [LARGE SCALE GENOMIC DNA]</scope>
    <source>
        <strain evidence="2 3">BR3299</strain>
    </source>
</reference>
<evidence type="ECO:0000313" key="3">
    <source>
        <dbReference type="Proteomes" id="UP000035489"/>
    </source>
</evidence>
<keyword evidence="3" id="KW-1185">Reference proteome</keyword>
<accession>A0A0H1RC46</accession>
<dbReference type="AlphaFoldDB" id="A0A0H1RC46"/>
<dbReference type="STRING" id="1225564.AA309_13135"/>
<dbReference type="PATRIC" id="fig|1225564.3.peg.3470"/>
<sequence>MDRKNTIAFSAGNAVQTNVVTHVTDPWPVHSANKDIAFSGERMARAVRCYQLGPKDESSGGGSSGVTVNVNGGAGGGASAEGGGSGSQC</sequence>
<feature type="compositionally biased region" description="Gly residues" evidence="1">
    <location>
        <begin position="72"/>
        <end position="89"/>
    </location>
</feature>
<evidence type="ECO:0000256" key="1">
    <source>
        <dbReference type="SAM" id="MobiDB-lite"/>
    </source>
</evidence>
<dbReference type="Proteomes" id="UP000035489">
    <property type="component" value="Unassembled WGS sequence"/>
</dbReference>
<gene>
    <name evidence="2" type="ORF">AA309_13135</name>
</gene>
<protein>
    <submittedName>
        <fullName evidence="2">Uncharacterized protein</fullName>
    </submittedName>
</protein>
<dbReference type="EMBL" id="LCYG01000032">
    <property type="protein sequence ID" value="KLK92634.1"/>
    <property type="molecule type" value="Genomic_DNA"/>
</dbReference>
<organism evidence="2 3">
    <name type="scientific">Microvirga vignae</name>
    <dbReference type="NCBI Taxonomy" id="1225564"/>
    <lineage>
        <taxon>Bacteria</taxon>
        <taxon>Pseudomonadati</taxon>
        <taxon>Pseudomonadota</taxon>
        <taxon>Alphaproteobacteria</taxon>
        <taxon>Hyphomicrobiales</taxon>
        <taxon>Methylobacteriaceae</taxon>
        <taxon>Microvirga</taxon>
    </lineage>
</organism>
<proteinExistence type="predicted"/>
<feature type="region of interest" description="Disordered" evidence="1">
    <location>
        <begin position="54"/>
        <end position="89"/>
    </location>
</feature>
<comment type="caution">
    <text evidence="2">The sequence shown here is derived from an EMBL/GenBank/DDBJ whole genome shotgun (WGS) entry which is preliminary data.</text>
</comment>
<evidence type="ECO:0000313" key="2">
    <source>
        <dbReference type="EMBL" id="KLK92634.1"/>
    </source>
</evidence>